<proteinExistence type="predicted"/>
<keyword evidence="4" id="KW-0449">Lipoprotein</keyword>
<protein>
    <submittedName>
        <fullName evidence="4">Outer membrane protein YfgL, lipoprotein component of the protein assembly complex (Forms a complex with YaeT, YfiO, and NlpB)</fullName>
    </submittedName>
</protein>
<keyword evidence="2" id="KW-0732">Signal</keyword>
<evidence type="ECO:0000256" key="1">
    <source>
        <dbReference type="SAM" id="MobiDB-lite"/>
    </source>
</evidence>
<feature type="domain" description="Pyrrolo-quinoline quinone repeat" evidence="3">
    <location>
        <begin position="323"/>
        <end position="411"/>
    </location>
</feature>
<dbReference type="PANTHER" id="PTHR34512:SF30">
    <property type="entry name" value="OUTER MEMBRANE PROTEIN ASSEMBLY FACTOR BAMB"/>
    <property type="match status" value="1"/>
</dbReference>
<reference evidence="4" key="1">
    <citation type="submission" date="2020-02" db="EMBL/GenBank/DDBJ databases">
        <authorList>
            <person name="Meier V. D."/>
        </authorList>
    </citation>
    <scope>NUCLEOTIDE SEQUENCE</scope>
    <source>
        <strain evidence="4">AVDCRST_MAG30</strain>
    </source>
</reference>
<evidence type="ECO:0000256" key="2">
    <source>
        <dbReference type="SAM" id="SignalP"/>
    </source>
</evidence>
<evidence type="ECO:0000313" key="4">
    <source>
        <dbReference type="EMBL" id="CAA9501746.1"/>
    </source>
</evidence>
<sequence>MSRRLRIAGVAVLVALLAAGGAAAFVLTRDGDVSNEDVAFRAEPTATPEPTPDARPKRTEDPFNWATYKYSKDRRGYLPASTSLRPPFRRRWSLTGSILLEFGPAIGGRSLFLLKNNGALYAASKRTGEVRWKRKLGYLAASAPAYAGGRVYVTLLQRGKGVRGGRIVALRARDGAILWQRDLASRSESSPLIDGDRLYFGSENGTLYSMRASDGAVRWKRRVGGAVKSGLALANGKLYFGDYKGRMHAIRQRDGGKVWSTGTSGARFGLSSGRFYSTPAVAYGRVYVGNTDGKVYSFDSGSGKLAWSKSTGGFVYSSPAVAQVPGGRPTVYIGSYSGRFYGLDARTGRVRWSHDAKGKISGAATVVGDIVYFSNLRRKSTVGLGARTGRKVFEFGRGSYNPVVSDGKRIYLTGYSSLYALVPKRR</sequence>
<gene>
    <name evidence="4" type="ORF">AVDCRST_MAG30-1927</name>
</gene>
<accession>A0A6J4SKL0</accession>
<evidence type="ECO:0000259" key="3">
    <source>
        <dbReference type="Pfam" id="PF13360"/>
    </source>
</evidence>
<dbReference type="SMART" id="SM00564">
    <property type="entry name" value="PQQ"/>
    <property type="match status" value="6"/>
</dbReference>
<dbReference type="Gene3D" id="2.130.10.10">
    <property type="entry name" value="YVTN repeat-like/Quinoprotein amine dehydrogenase"/>
    <property type="match status" value="2"/>
</dbReference>
<name>A0A6J4SKL0_9ACTN</name>
<feature type="domain" description="Pyrrolo-quinoline quinone repeat" evidence="3">
    <location>
        <begin position="164"/>
        <end position="311"/>
    </location>
</feature>
<dbReference type="InterPro" id="IPR018391">
    <property type="entry name" value="PQQ_b-propeller_rpt"/>
</dbReference>
<dbReference type="Pfam" id="PF13360">
    <property type="entry name" value="PQQ_2"/>
    <property type="match status" value="2"/>
</dbReference>
<dbReference type="EMBL" id="CADCVS010000258">
    <property type="protein sequence ID" value="CAA9501746.1"/>
    <property type="molecule type" value="Genomic_DNA"/>
</dbReference>
<dbReference type="InterPro" id="IPR015943">
    <property type="entry name" value="WD40/YVTN_repeat-like_dom_sf"/>
</dbReference>
<dbReference type="AlphaFoldDB" id="A0A6J4SKL0"/>
<feature type="chain" id="PRO_5027112685" evidence="2">
    <location>
        <begin position="25"/>
        <end position="426"/>
    </location>
</feature>
<dbReference type="InterPro" id="IPR011047">
    <property type="entry name" value="Quinoprotein_ADH-like_sf"/>
</dbReference>
<organism evidence="4">
    <name type="scientific">uncultured Solirubrobacteraceae bacterium</name>
    <dbReference type="NCBI Taxonomy" id="1162706"/>
    <lineage>
        <taxon>Bacteria</taxon>
        <taxon>Bacillati</taxon>
        <taxon>Actinomycetota</taxon>
        <taxon>Thermoleophilia</taxon>
        <taxon>Solirubrobacterales</taxon>
        <taxon>Solirubrobacteraceae</taxon>
        <taxon>environmental samples</taxon>
    </lineage>
</organism>
<feature type="region of interest" description="Disordered" evidence="1">
    <location>
        <begin position="39"/>
        <end position="60"/>
    </location>
</feature>
<dbReference type="InterPro" id="IPR002372">
    <property type="entry name" value="PQQ_rpt_dom"/>
</dbReference>
<dbReference type="SUPFAM" id="SSF50998">
    <property type="entry name" value="Quinoprotein alcohol dehydrogenase-like"/>
    <property type="match status" value="2"/>
</dbReference>
<feature type="signal peptide" evidence="2">
    <location>
        <begin position="1"/>
        <end position="24"/>
    </location>
</feature>
<dbReference type="PANTHER" id="PTHR34512">
    <property type="entry name" value="CELL SURFACE PROTEIN"/>
    <property type="match status" value="1"/>
</dbReference>